<organism evidence="3 5">
    <name type="scientific">Halanaerobium saccharolyticum</name>
    <dbReference type="NCBI Taxonomy" id="43595"/>
    <lineage>
        <taxon>Bacteria</taxon>
        <taxon>Bacillati</taxon>
        <taxon>Bacillota</taxon>
        <taxon>Clostridia</taxon>
        <taxon>Halanaerobiales</taxon>
        <taxon>Halanaerobiaceae</taxon>
        <taxon>Halanaerobium</taxon>
    </lineage>
</organism>
<dbReference type="Proteomes" id="UP000295176">
    <property type="component" value="Unassembled WGS sequence"/>
</dbReference>
<comment type="caution">
    <text evidence="3">The sequence shown here is derived from an EMBL/GenBank/DDBJ whole genome shotgun (WGS) entry which is preliminary data.</text>
</comment>
<evidence type="ECO:0000256" key="1">
    <source>
        <dbReference type="SAM" id="SignalP"/>
    </source>
</evidence>
<feature type="chain" id="PRO_5036051032" evidence="1">
    <location>
        <begin position="25"/>
        <end position="260"/>
    </location>
</feature>
<dbReference type="Proteomes" id="UP000244089">
    <property type="component" value="Unassembled WGS sequence"/>
</dbReference>
<sequence>MRNKIIITVAVLVALMAVFGTVSAAELSGEEIMEKVYSRETGDSRTSNLEMILINSRGAERVREIKQYEKDFGEVEKKIMFFISPADVRNTSFMNWSYDSEQSDDQWIFLPALNKVKRISSENKSDYFMGSDFTYDDLGDRTLAEDEHNLIGEDTIDGKEVYVVENIPVAEDDLYSRTVTYVWQDNWIGLKKEFYDQEGELLKVLTVNQLEEIDGILTIVDNEMHNLQSDHRTILRTSEVEYNTEVDENLFSERMMRRGI</sequence>
<reference evidence="3 5" key="1">
    <citation type="submission" date="2018-04" db="EMBL/GenBank/DDBJ databases">
        <title>Subsurface microbial communities from deep shales in Ohio and West Virginia, USA.</title>
        <authorList>
            <person name="Wrighton K."/>
        </authorList>
    </citation>
    <scope>NUCLEOTIDE SEQUENCE [LARGE SCALE GENOMIC DNA]</scope>
    <source>
        <strain evidence="4 6">MSL 7</strain>
        <strain evidence="3 5">WC1</strain>
    </source>
</reference>
<feature type="signal peptide" evidence="1">
    <location>
        <begin position="1"/>
        <end position="24"/>
    </location>
</feature>
<dbReference type="EMBL" id="QAXS01000026">
    <property type="protein sequence ID" value="PTV96178.1"/>
    <property type="molecule type" value="Genomic_DNA"/>
</dbReference>
<feature type="domain" description="Uncharacterized protein TP-0789" evidence="2">
    <location>
        <begin position="76"/>
        <end position="258"/>
    </location>
</feature>
<keyword evidence="1" id="KW-0732">Signal</keyword>
<evidence type="ECO:0000259" key="2">
    <source>
        <dbReference type="Pfam" id="PF17131"/>
    </source>
</evidence>
<keyword evidence="3" id="KW-0449">Lipoprotein</keyword>
<dbReference type="CDD" id="cd16329">
    <property type="entry name" value="LolA_like"/>
    <property type="match status" value="1"/>
</dbReference>
<dbReference type="EMBL" id="SNXX01000005">
    <property type="protein sequence ID" value="TDP98233.1"/>
    <property type="molecule type" value="Genomic_DNA"/>
</dbReference>
<evidence type="ECO:0000313" key="5">
    <source>
        <dbReference type="Proteomes" id="UP000244089"/>
    </source>
</evidence>
<gene>
    <name evidence="4" type="ORF">C7957_10532</name>
    <name evidence="3" type="ORF">C8C76_12615</name>
</gene>
<protein>
    <submittedName>
        <fullName evidence="3">Outer membrane lipoprotein-sorting protein</fullName>
    </submittedName>
</protein>
<dbReference type="RefSeq" id="WP_166637111.1">
    <property type="nucleotide sequence ID" value="NZ_QAXS01000026.1"/>
</dbReference>
<evidence type="ECO:0000313" key="4">
    <source>
        <dbReference type="EMBL" id="TDP98233.1"/>
    </source>
</evidence>
<evidence type="ECO:0000313" key="6">
    <source>
        <dbReference type="Proteomes" id="UP000295176"/>
    </source>
</evidence>
<dbReference type="Pfam" id="PF17131">
    <property type="entry name" value="LolA_like"/>
    <property type="match status" value="1"/>
</dbReference>
<accession>A0A2T5RHJ8</accession>
<name>A0A2T5RHJ8_9FIRM</name>
<proteinExistence type="predicted"/>
<dbReference type="Gene3D" id="2.50.20.10">
    <property type="entry name" value="Lipoprotein localisation LolA/LolB/LppX"/>
    <property type="match status" value="1"/>
</dbReference>
<dbReference type="AlphaFoldDB" id="A0A2T5RHJ8"/>
<evidence type="ECO:0000313" key="3">
    <source>
        <dbReference type="EMBL" id="PTV96178.1"/>
    </source>
</evidence>
<dbReference type="InterPro" id="IPR033399">
    <property type="entry name" value="TP_0789-like"/>
</dbReference>